<sequence length="335" mass="37702">MFIEKGEYMFNYFNLKNRQAAVQPTKAIHWFSHLFSELIGTIWISLGLAGLSIIIKDKVVEHYLLHNVIVGFFAGFVVVGSCLIFFGRWSVDLNPVVTLYRWFNGTNKTGYVMAKLAMQIVGGILAGLIIYGIGHNASGIKFEANYLANATDTAHKANHYISAHNVSAKSFMPNFDSAFAKEAVITKKTIWSGGVWIFFGEMVLGAILLFPIFSPRLDNKYRDTFICFIISFDVWMGILLGSAAINPVRGLAQQVPTLFFDMKHLSAMAQYDIHMGTWAMVLGNLMSPVFHAFMQGFTEKYGNPALLWMLNYKNNKASHYVKETQTKEESVKKNN</sequence>
<dbReference type="PATRIC" id="fig|496833.3.peg.746"/>
<feature type="transmembrane region" description="Helical" evidence="5">
    <location>
        <begin position="67"/>
        <end position="91"/>
    </location>
</feature>
<keyword evidence="3 5" id="KW-1133">Transmembrane helix</keyword>
<keyword evidence="4 5" id="KW-0472">Membrane</keyword>
<evidence type="ECO:0000313" key="6">
    <source>
        <dbReference type="EMBL" id="BAH69583.1"/>
    </source>
</evidence>
<dbReference type="HOGENOM" id="CLU_879460_0_0_14"/>
<evidence type="ECO:0000256" key="1">
    <source>
        <dbReference type="ARBA" id="ARBA00004141"/>
    </source>
</evidence>
<dbReference type="InterPro" id="IPR023271">
    <property type="entry name" value="Aquaporin-like"/>
</dbReference>
<dbReference type="Gene3D" id="1.20.1080.10">
    <property type="entry name" value="Glycerol uptake facilitator protein"/>
    <property type="match status" value="1"/>
</dbReference>
<feature type="transmembrane region" description="Helical" evidence="5">
    <location>
        <begin position="190"/>
        <end position="213"/>
    </location>
</feature>
<evidence type="ECO:0000313" key="7">
    <source>
        <dbReference type="Proteomes" id="UP000006810"/>
    </source>
</evidence>
<keyword evidence="2 5" id="KW-0812">Transmembrane</keyword>
<feature type="transmembrane region" description="Helical" evidence="5">
    <location>
        <begin position="225"/>
        <end position="245"/>
    </location>
</feature>
<keyword evidence="7" id="KW-1185">Reference proteome</keyword>
<evidence type="ECO:0000256" key="2">
    <source>
        <dbReference type="ARBA" id="ARBA00022692"/>
    </source>
</evidence>
<dbReference type="SUPFAM" id="SSF81338">
    <property type="entry name" value="Aquaporin-like"/>
    <property type="match status" value="1"/>
</dbReference>
<feature type="transmembrane region" description="Helical" evidence="5">
    <location>
        <begin position="111"/>
        <end position="133"/>
    </location>
</feature>
<evidence type="ECO:0000256" key="4">
    <source>
        <dbReference type="ARBA" id="ARBA00023136"/>
    </source>
</evidence>
<dbReference type="eggNOG" id="ENOG5032EI1">
    <property type="taxonomic scope" value="Bacteria"/>
</dbReference>
<reference evidence="6 7" key="1">
    <citation type="journal article" date="2009" name="Curr. Microbiol.">
        <title>Molecular cloning and expression of a novel cholinephosphotransferase involved in glycoglycerophospholipid biosynthesis of Mycoplasma fermentans.</title>
        <authorList>
            <person name="Ishida N."/>
            <person name="Irikura D."/>
            <person name="Matsuda K."/>
            <person name="Sato S."/>
            <person name="Asano K."/>
        </authorList>
    </citation>
    <scope>NUCLEOTIDE SEQUENCE [LARGE SCALE GENOMIC DNA]</scope>
    <source>
        <strain evidence="7">ATCC 19989 / NBRC 14854 / NCTC 10117 / PG18</strain>
    </source>
</reference>
<protein>
    <submittedName>
        <fullName evidence="6">Uncharacterized protein</fullName>
    </submittedName>
</protein>
<gene>
    <name evidence="6" type="ordered locus">MBIO_0318</name>
</gene>
<name>C4XEL1_MYCFP</name>
<comment type="subcellular location">
    <subcellularLocation>
        <location evidence="1">Membrane</location>
        <topology evidence="1">Multi-pass membrane protein</topology>
    </subcellularLocation>
</comment>
<dbReference type="Proteomes" id="UP000006810">
    <property type="component" value="Chromosome"/>
</dbReference>
<dbReference type="KEGG" id="mfp:MBIO_0318"/>
<evidence type="ECO:0000256" key="5">
    <source>
        <dbReference type="SAM" id="Phobius"/>
    </source>
</evidence>
<proteinExistence type="predicted"/>
<feature type="transmembrane region" description="Helical" evidence="5">
    <location>
        <begin position="34"/>
        <end position="55"/>
    </location>
</feature>
<dbReference type="GO" id="GO:0016020">
    <property type="term" value="C:membrane"/>
    <property type="evidence" value="ECO:0007669"/>
    <property type="project" value="UniProtKB-SubCell"/>
</dbReference>
<dbReference type="EMBL" id="AP009608">
    <property type="protein sequence ID" value="BAH69583.1"/>
    <property type="molecule type" value="Genomic_DNA"/>
</dbReference>
<dbReference type="AlphaFoldDB" id="C4XEL1"/>
<evidence type="ECO:0000256" key="3">
    <source>
        <dbReference type="ARBA" id="ARBA00022989"/>
    </source>
</evidence>
<accession>C4XEL1</accession>
<organism evidence="6 7">
    <name type="scientific">Mycoplasmopsis fermentans (strain ATCC 19989 / NBRC 14854 / NCTC 10117 / PG18)</name>
    <name type="common">Mycoplasma fermentans</name>
    <dbReference type="NCBI Taxonomy" id="496833"/>
    <lineage>
        <taxon>Bacteria</taxon>
        <taxon>Bacillati</taxon>
        <taxon>Mycoplasmatota</taxon>
        <taxon>Mycoplasmoidales</taxon>
        <taxon>Metamycoplasmataceae</taxon>
        <taxon>Mycoplasmopsis</taxon>
    </lineage>
</organism>